<dbReference type="AlphaFoldDB" id="A0A4Q2DF35"/>
<dbReference type="Pfam" id="PF20153">
    <property type="entry name" value="DUF6535"/>
    <property type="match status" value="1"/>
</dbReference>
<name>A0A4Q2DF35_9AGAR</name>
<evidence type="ECO:0000313" key="3">
    <source>
        <dbReference type="EMBL" id="RXW18189.1"/>
    </source>
</evidence>
<feature type="domain" description="DUF6535" evidence="2">
    <location>
        <begin position="79"/>
        <end position="176"/>
    </location>
</feature>
<dbReference type="EMBL" id="SDEE01000284">
    <property type="protein sequence ID" value="RXW18189.1"/>
    <property type="molecule type" value="Genomic_DNA"/>
</dbReference>
<dbReference type="Proteomes" id="UP000290288">
    <property type="component" value="Unassembled WGS sequence"/>
</dbReference>
<dbReference type="InterPro" id="IPR045338">
    <property type="entry name" value="DUF6535"/>
</dbReference>
<feature type="transmembrane region" description="Helical" evidence="1">
    <location>
        <begin position="183"/>
        <end position="206"/>
    </location>
</feature>
<keyword evidence="1" id="KW-0472">Membrane</keyword>
<keyword evidence="4" id="KW-1185">Reference proteome</keyword>
<reference evidence="3 4" key="1">
    <citation type="submission" date="2019-01" db="EMBL/GenBank/DDBJ databases">
        <title>Draft genome sequence of Psathyrella aberdarensis IHI B618.</title>
        <authorList>
            <person name="Buettner E."/>
            <person name="Kellner H."/>
        </authorList>
    </citation>
    <scope>NUCLEOTIDE SEQUENCE [LARGE SCALE GENOMIC DNA]</scope>
    <source>
        <strain evidence="3 4">IHI B618</strain>
    </source>
</reference>
<comment type="caution">
    <text evidence="3">The sequence shown here is derived from an EMBL/GenBank/DDBJ whole genome shotgun (WGS) entry which is preliminary data.</text>
</comment>
<accession>A0A4Q2DF35</accession>
<protein>
    <recommendedName>
        <fullName evidence="2">DUF6535 domain-containing protein</fullName>
    </recommendedName>
</protein>
<evidence type="ECO:0000256" key="1">
    <source>
        <dbReference type="SAM" id="Phobius"/>
    </source>
</evidence>
<keyword evidence="1" id="KW-1133">Transmembrane helix</keyword>
<evidence type="ECO:0000313" key="4">
    <source>
        <dbReference type="Proteomes" id="UP000290288"/>
    </source>
</evidence>
<organism evidence="3 4">
    <name type="scientific">Candolleomyces aberdarensis</name>
    <dbReference type="NCBI Taxonomy" id="2316362"/>
    <lineage>
        <taxon>Eukaryota</taxon>
        <taxon>Fungi</taxon>
        <taxon>Dikarya</taxon>
        <taxon>Basidiomycota</taxon>
        <taxon>Agaricomycotina</taxon>
        <taxon>Agaricomycetes</taxon>
        <taxon>Agaricomycetidae</taxon>
        <taxon>Agaricales</taxon>
        <taxon>Agaricineae</taxon>
        <taxon>Psathyrellaceae</taxon>
        <taxon>Candolleomyces</taxon>
    </lineage>
</organism>
<feature type="transmembrane region" description="Helical" evidence="1">
    <location>
        <begin position="93"/>
        <end position="112"/>
    </location>
</feature>
<dbReference type="OrthoDB" id="2756178at2759"/>
<keyword evidence="1" id="KW-0812">Transmembrane</keyword>
<sequence length="876" mass="99539">MSSAKSCESIGYEIPRPRQETGQASSSNWVGCAKAVRDYDEAILRHWHRGLDTLLVFAALFSAVVTAFLVESSKLLGPDEPNAPRAHSVATNALWYCSLVLAMNTALVTILVKQWLTEYVWDMGISVPSPRQRFALRHLRFRLLSQWKVPAIIGYLPLQLVIAVLLFYAGLISFLWILHPIVAALATSLIAISVLIFVLTTIAPVWQPLCPFQSPQAWFFYQISYPVSRWFVPEARSRLKLPRDGYWVDHGIEIIRSHDDALYESKGLIWVQRSLGTWNPDLIKEVFSCAASLSGTAAPQVLCVLCADYVPISVLGSEDAERGLQLVNDLGELLESSVFLQVYSTIHTYLSTFKDSEAPFQIQDSPEFEPGIWLLLGLVRHKWVDPSRAKDGWNLLLELSTSSTLARTPSLQTAVRKRIFQTFLEDGLLVRDTSVKVSPRNETFDMKIKLPDSWSLTALTPSAEFEEEHMWILLMSFTLFVLLTATCNQQASNCCRLLTSYLDGKLRSKDHCQNMTRAVQLLTRILLRRQNSLDHIGGGAANQEFHDNPRSLLRTLSAVVTAAPSLEGLKDDVWKLRMLAARTVQDIHESFNDNPRILRDYQMDPESTRTRSPIRDLTNDRLKSLVTLMMATFPSLPWQNIILDYNHNHVLITAFILNVPVGRGYSYFPFPEILARALLSFFRLLADGEQTIFLLDDERLGSVETAFVHTFRAITQNYSNKKNYPFDVPQETILNVLTKECTRGRVTIVLSLTALLFSRLRSSRWSDYTEILNITTAFLEAEGTIRAEKQPKGWIKSTLLGIRNGLELTDSQEVESETWERLQRFLELMRDNCGHDLWDEDYKELLEKVFEKVSQLQPKISTSAHTIPLRVGYVSF</sequence>
<feature type="transmembrane region" description="Helical" evidence="1">
    <location>
        <begin position="152"/>
        <end position="177"/>
    </location>
</feature>
<evidence type="ECO:0000259" key="2">
    <source>
        <dbReference type="Pfam" id="PF20153"/>
    </source>
</evidence>
<feature type="transmembrane region" description="Helical" evidence="1">
    <location>
        <begin position="54"/>
        <end position="73"/>
    </location>
</feature>
<proteinExistence type="predicted"/>
<gene>
    <name evidence="3" type="ORF">EST38_g7680</name>
</gene>